<dbReference type="InterPro" id="IPR003738">
    <property type="entry name" value="SRAP"/>
</dbReference>
<dbReference type="GO" id="GO:0003697">
    <property type="term" value="F:single-stranded DNA binding"/>
    <property type="evidence" value="ECO:0007669"/>
    <property type="project" value="InterPro"/>
</dbReference>
<dbReference type="OrthoDB" id="6192129at2"/>
<dbReference type="SUPFAM" id="SSF143081">
    <property type="entry name" value="BB1717-like"/>
    <property type="match status" value="1"/>
</dbReference>
<accession>A0A4U0ZHY6</accession>
<name>A0A4U0ZHY6_9ALTE</name>
<organism evidence="1 2">
    <name type="scientific">Alteromonas portus</name>
    <dbReference type="NCBI Taxonomy" id="2565549"/>
    <lineage>
        <taxon>Bacteria</taxon>
        <taxon>Pseudomonadati</taxon>
        <taxon>Pseudomonadota</taxon>
        <taxon>Gammaproteobacteria</taxon>
        <taxon>Alteromonadales</taxon>
        <taxon>Alteromonadaceae</taxon>
        <taxon>Alteromonas/Salinimonas group</taxon>
        <taxon>Alteromonas</taxon>
    </lineage>
</organism>
<dbReference type="RefSeq" id="WP_136781672.1">
    <property type="nucleotide sequence ID" value="NZ_SWCO01000004.1"/>
</dbReference>
<dbReference type="GO" id="GO:0106300">
    <property type="term" value="P:protein-DNA covalent cross-linking repair"/>
    <property type="evidence" value="ECO:0007669"/>
    <property type="project" value="InterPro"/>
</dbReference>
<dbReference type="AlphaFoldDB" id="A0A4U0ZHY6"/>
<dbReference type="Proteomes" id="UP000305471">
    <property type="component" value="Unassembled WGS sequence"/>
</dbReference>
<proteinExistence type="predicted"/>
<gene>
    <name evidence="1" type="ORF">E5672_07730</name>
</gene>
<dbReference type="Gene3D" id="3.90.1680.10">
    <property type="entry name" value="SOS response associated peptidase-like"/>
    <property type="match status" value="1"/>
</dbReference>
<dbReference type="Pfam" id="PF02586">
    <property type="entry name" value="SRAP"/>
    <property type="match status" value="1"/>
</dbReference>
<evidence type="ECO:0000313" key="2">
    <source>
        <dbReference type="Proteomes" id="UP000305471"/>
    </source>
</evidence>
<comment type="caution">
    <text evidence="1">The sequence shown here is derived from an EMBL/GenBank/DDBJ whole genome shotgun (WGS) entry which is preliminary data.</text>
</comment>
<protein>
    <submittedName>
        <fullName evidence="1">SOS response-associated peptidase</fullName>
    </submittedName>
</protein>
<keyword evidence="2" id="KW-1185">Reference proteome</keyword>
<dbReference type="InterPro" id="IPR036590">
    <property type="entry name" value="SRAP-like"/>
</dbReference>
<sequence length="234" mass="25964">MCGFIQRITDSPEVIALLEEVGLTETIPLFVNESSTSNVINFYPAFGKAAERQITNAIVSDDSTIDATWWFDAKPVENTLEVGNRTTFNARNLESPYWGKFIRERRAIVVATAVGESNPIGKGKAHYLMKPTSGALLIGAVYRRFSNGLYSCAVVTRPPIDGFSQYHEKSIPCFLPHDKHAINAWLTADTKGALNNEVEYILNNPRIYTDLEVTQVKTFKSAEAVGEVNMLKAD</sequence>
<dbReference type="EMBL" id="SWCO01000004">
    <property type="protein sequence ID" value="TKB03635.1"/>
    <property type="molecule type" value="Genomic_DNA"/>
</dbReference>
<reference evidence="1 2" key="1">
    <citation type="submission" date="2019-04" db="EMBL/GenBank/DDBJ databases">
        <title>Alteromonas portus sp. nov., an alginate lyase-excreting marine bacterium.</title>
        <authorList>
            <person name="Huang H."/>
            <person name="Mo K."/>
            <person name="Bao S."/>
        </authorList>
    </citation>
    <scope>NUCLEOTIDE SEQUENCE [LARGE SCALE GENOMIC DNA]</scope>
    <source>
        <strain evidence="1 2">HB161718</strain>
    </source>
</reference>
<evidence type="ECO:0000313" key="1">
    <source>
        <dbReference type="EMBL" id="TKB03635.1"/>
    </source>
</evidence>